<sequence>MSSTQHHSVAVVGGGPVGMLLATELGLHGIDTVVLETGTATADQPKAGTLHARTVQSLARRGHLPVRRGGPLDRLTADAFHFAGLPGLTITAPAVEGAPIAGRSQADLERAFERRARELGVTVRRGHTVVALSQTRERVEITAERTDGAHVTLTADYTVGADGARSAVRRLAGIGSDEHPPTVAALLGQVRLLDPAGTPRGWHLTPRGWTVINVNPFGYSRVITFDFSGPHTDRHAPLRLEELSRTASRIAGHDIPMTDAVFLSRFSDYARLARSYRDRRVFLAGDAAHVHFPVGGQGLNLGLQDAFNLGWKLAAAVRGHAGPGLLDSYHEERHPAGRRVIDNTRAQLALMRPGEQTEPLRALFRELLGLDQVNAYLGDMISAQETVYGEVSGTSWEGRFLPNLPLTREGRETCVAELLRPGRPVLLLFDGADVGWGEVAAEWAHAVDAVRAGSPAPLPWDALLLRPDGYVAWSATGPAAGEDRLRSALRDWFGDPRRAGERMPSAV</sequence>
<evidence type="ECO:0000256" key="1">
    <source>
        <dbReference type="ARBA" id="ARBA00001974"/>
    </source>
</evidence>
<dbReference type="Gene3D" id="3.40.30.120">
    <property type="match status" value="1"/>
</dbReference>
<evidence type="ECO:0000256" key="2">
    <source>
        <dbReference type="ARBA" id="ARBA00022630"/>
    </source>
</evidence>
<dbReference type="InterPro" id="IPR036188">
    <property type="entry name" value="FAD/NAD-bd_sf"/>
</dbReference>
<evidence type="ECO:0000313" key="6">
    <source>
        <dbReference type="Proteomes" id="UP000194266"/>
    </source>
</evidence>
<dbReference type="InterPro" id="IPR002938">
    <property type="entry name" value="FAD-bd"/>
</dbReference>
<keyword evidence="6" id="KW-1185">Reference proteome</keyword>
<evidence type="ECO:0000313" key="5">
    <source>
        <dbReference type="EMBL" id="OSZ59802.1"/>
    </source>
</evidence>
<dbReference type="PANTHER" id="PTHR43004:SF19">
    <property type="entry name" value="BINDING MONOOXYGENASE, PUTATIVE (JCVI)-RELATED"/>
    <property type="match status" value="1"/>
</dbReference>
<comment type="caution">
    <text evidence="5">The sequence shown here is derived from an EMBL/GenBank/DDBJ whole genome shotgun (WGS) entry which is preliminary data.</text>
</comment>
<proteinExistence type="predicted"/>
<evidence type="ECO:0000259" key="4">
    <source>
        <dbReference type="Pfam" id="PF01494"/>
    </source>
</evidence>
<reference evidence="5 6" key="1">
    <citation type="submission" date="2016-12" db="EMBL/GenBank/DDBJ databases">
        <title>Genome Mining:The Detection of Biosynthetic Gene Clusters to Aid in the Expression of Curamycin A produced by Streptomyces sp. strain CZA14.</title>
        <authorList>
            <person name="Durrell K.A."/>
            <person name="Kirby B.M."/>
            <person name="Khan W."/>
            <person name="Mthethwa T."/>
            <person name="Le Roes-Hill M."/>
        </authorList>
    </citation>
    <scope>NUCLEOTIDE SEQUENCE [LARGE SCALE GENOMIC DNA]</scope>
    <source>
        <strain evidence="5 6">CZA14</strain>
    </source>
</reference>
<dbReference type="Pfam" id="PF21274">
    <property type="entry name" value="Rng_hyd_C"/>
    <property type="match status" value="1"/>
</dbReference>
<organism evidence="5 6">
    <name type="scientific">Streptomyces pharetrae CZA14</name>
    <dbReference type="NCBI Taxonomy" id="1144883"/>
    <lineage>
        <taxon>Bacteria</taxon>
        <taxon>Bacillati</taxon>
        <taxon>Actinomycetota</taxon>
        <taxon>Actinomycetes</taxon>
        <taxon>Kitasatosporales</taxon>
        <taxon>Streptomycetaceae</taxon>
        <taxon>Streptomyces</taxon>
    </lineage>
</organism>
<keyword evidence="3" id="KW-0274">FAD</keyword>
<feature type="domain" description="FAD-binding" evidence="4">
    <location>
        <begin position="8"/>
        <end position="344"/>
    </location>
</feature>
<dbReference type="InterPro" id="IPR050641">
    <property type="entry name" value="RIFMO-like"/>
</dbReference>
<comment type="cofactor">
    <cofactor evidence="1">
        <name>FAD</name>
        <dbReference type="ChEBI" id="CHEBI:57692"/>
    </cofactor>
</comment>
<dbReference type="RefSeq" id="WP_086169712.1">
    <property type="nucleotide sequence ID" value="NZ_MRYD01000062.1"/>
</dbReference>
<dbReference type="EMBL" id="MRYD01000062">
    <property type="protein sequence ID" value="OSZ59802.1"/>
    <property type="molecule type" value="Genomic_DNA"/>
</dbReference>
<dbReference type="PANTHER" id="PTHR43004">
    <property type="entry name" value="TRK SYSTEM POTASSIUM UPTAKE PROTEIN"/>
    <property type="match status" value="1"/>
</dbReference>
<dbReference type="SUPFAM" id="SSF51905">
    <property type="entry name" value="FAD/NAD(P)-binding domain"/>
    <property type="match status" value="1"/>
</dbReference>
<protein>
    <recommendedName>
        <fullName evidence="4">FAD-binding domain-containing protein</fullName>
    </recommendedName>
</protein>
<name>A0ABX3YL44_9ACTN</name>
<gene>
    <name evidence="5" type="ORF">OQI_14155</name>
</gene>
<keyword evidence="2" id="KW-0285">Flavoprotein</keyword>
<dbReference type="Gene3D" id="3.30.70.2450">
    <property type="match status" value="1"/>
</dbReference>
<dbReference type="PRINTS" id="PR00420">
    <property type="entry name" value="RNGMNOXGNASE"/>
</dbReference>
<dbReference type="Pfam" id="PF01494">
    <property type="entry name" value="FAD_binding_3"/>
    <property type="match status" value="1"/>
</dbReference>
<dbReference type="Proteomes" id="UP000194266">
    <property type="component" value="Unassembled WGS sequence"/>
</dbReference>
<evidence type="ECO:0000256" key="3">
    <source>
        <dbReference type="ARBA" id="ARBA00022827"/>
    </source>
</evidence>
<accession>A0ABX3YL44</accession>
<dbReference type="Gene3D" id="3.50.50.60">
    <property type="entry name" value="FAD/NAD(P)-binding domain"/>
    <property type="match status" value="2"/>
</dbReference>